<dbReference type="Proteomes" id="UP000027730">
    <property type="component" value="Unassembled WGS sequence"/>
</dbReference>
<organism evidence="1 2">
    <name type="scientific">Aureobasidium namibiae CBS 147.97</name>
    <dbReference type="NCBI Taxonomy" id="1043004"/>
    <lineage>
        <taxon>Eukaryota</taxon>
        <taxon>Fungi</taxon>
        <taxon>Dikarya</taxon>
        <taxon>Ascomycota</taxon>
        <taxon>Pezizomycotina</taxon>
        <taxon>Dothideomycetes</taxon>
        <taxon>Dothideomycetidae</taxon>
        <taxon>Dothideales</taxon>
        <taxon>Saccotheciaceae</taxon>
        <taxon>Aureobasidium</taxon>
    </lineage>
</organism>
<keyword evidence="2" id="KW-1185">Reference proteome</keyword>
<dbReference type="RefSeq" id="XP_013423072.1">
    <property type="nucleotide sequence ID" value="XM_013567618.1"/>
</dbReference>
<dbReference type="OrthoDB" id="5413827at2759"/>
<dbReference type="AlphaFoldDB" id="A0A074W7I3"/>
<name>A0A074W7I3_9PEZI</name>
<protein>
    <recommendedName>
        <fullName evidence="3">F-box domain-containing protein</fullName>
    </recommendedName>
</protein>
<reference evidence="1 2" key="1">
    <citation type="journal article" date="2014" name="BMC Genomics">
        <title>Genome sequencing of four Aureobasidium pullulans varieties: biotechnological potential, stress tolerance, and description of new species.</title>
        <authorList>
            <person name="Gostin Ar C."/>
            <person name="Ohm R.A."/>
            <person name="Kogej T."/>
            <person name="Sonjak S."/>
            <person name="Turk M."/>
            <person name="Zajc J."/>
            <person name="Zalar P."/>
            <person name="Grube M."/>
            <person name="Sun H."/>
            <person name="Han J."/>
            <person name="Sharma A."/>
            <person name="Chiniquy J."/>
            <person name="Ngan C.Y."/>
            <person name="Lipzen A."/>
            <person name="Barry K."/>
            <person name="Grigoriev I.V."/>
            <person name="Gunde-Cimerman N."/>
        </authorList>
    </citation>
    <scope>NUCLEOTIDE SEQUENCE [LARGE SCALE GENOMIC DNA]</scope>
    <source>
        <strain evidence="1 2">CBS 147.97</strain>
    </source>
</reference>
<dbReference type="EMBL" id="KL584725">
    <property type="protein sequence ID" value="KEQ68828.1"/>
    <property type="molecule type" value="Genomic_DNA"/>
</dbReference>
<evidence type="ECO:0000313" key="2">
    <source>
        <dbReference type="Proteomes" id="UP000027730"/>
    </source>
</evidence>
<gene>
    <name evidence="1" type="ORF">M436DRAFT_85986</name>
</gene>
<evidence type="ECO:0000313" key="1">
    <source>
        <dbReference type="EMBL" id="KEQ68828.1"/>
    </source>
</evidence>
<accession>A0A074W7I3</accession>
<sequence>MARGSGAGNAQSPLLCLPLEIRLKIYNYAFDTGDSYDKAESCVYVVKESRSWRLISTTKLRKNPFNLDNITRKLMALEKTCRQVRNEIREMVVPPSFRFKSIQCFCGFLCYRDNNIDESRLTLLMSAPKVLLDVKKWDVSVRRLRALLQVISETIEVTFVNEKGGSKLTLQEAEEIWSGKSD</sequence>
<dbReference type="GeneID" id="25417619"/>
<dbReference type="HOGENOM" id="CLU_1481688_0_0_1"/>
<evidence type="ECO:0008006" key="3">
    <source>
        <dbReference type="Google" id="ProtNLM"/>
    </source>
</evidence>
<proteinExistence type="predicted"/>